<sequence>MKYPLALSLATLLVTPAWADPPAHAPAHGYHKKSYDKPAKAKHYQGRSGAVYAHDYGISAGRCNSDEIGTVIGGVSGAVIGGQVAGGDDRVVGMVVGGVLGAVLGHAIGESIDARDRACMGHALELGRPGVPVVWHTDGHRYHFTPGALAGDGCRRATVSVDGGRPRAMLACPAGRGQWTFRRS</sequence>
<evidence type="ECO:0000313" key="4">
    <source>
        <dbReference type="Proteomes" id="UP000008291"/>
    </source>
</evidence>
<dbReference type="InterPro" id="IPR008816">
    <property type="entry name" value="Gly_zipper_2TM_dom"/>
</dbReference>
<keyword evidence="1" id="KW-0732">Signal</keyword>
<gene>
    <name evidence="3" type="ordered locus">Tbd_2778</name>
</gene>
<evidence type="ECO:0000259" key="2">
    <source>
        <dbReference type="Pfam" id="PF05433"/>
    </source>
</evidence>
<feature type="signal peptide" evidence="1">
    <location>
        <begin position="1"/>
        <end position="19"/>
    </location>
</feature>
<dbReference type="Proteomes" id="UP000008291">
    <property type="component" value="Chromosome"/>
</dbReference>
<dbReference type="HOGENOM" id="CLU_1414603_0_0_4"/>
<evidence type="ECO:0000313" key="3">
    <source>
        <dbReference type="EMBL" id="AAZ98731.1"/>
    </source>
</evidence>
<dbReference type="GO" id="GO:0019867">
    <property type="term" value="C:outer membrane"/>
    <property type="evidence" value="ECO:0007669"/>
    <property type="project" value="InterPro"/>
</dbReference>
<organism evidence="3 4">
    <name type="scientific">Thiobacillus denitrificans (strain ATCC 25259 / T1)</name>
    <dbReference type="NCBI Taxonomy" id="292415"/>
    <lineage>
        <taxon>Bacteria</taxon>
        <taxon>Pseudomonadati</taxon>
        <taxon>Pseudomonadota</taxon>
        <taxon>Betaproteobacteria</taxon>
        <taxon>Nitrosomonadales</taxon>
        <taxon>Thiobacillaceae</taxon>
        <taxon>Thiobacillus</taxon>
    </lineage>
</organism>
<keyword evidence="4" id="KW-1185">Reference proteome</keyword>
<protein>
    <recommendedName>
        <fullName evidence="2">Glycine zipper 2TM domain-containing protein</fullName>
    </recommendedName>
</protein>
<dbReference type="RefSeq" id="WP_011313290.1">
    <property type="nucleotide sequence ID" value="NC_007404.1"/>
</dbReference>
<dbReference type="Pfam" id="PF05433">
    <property type="entry name" value="Rick_17kDa_Anti"/>
    <property type="match status" value="1"/>
</dbReference>
<feature type="chain" id="PRO_5004228764" description="Glycine zipper 2TM domain-containing protein" evidence="1">
    <location>
        <begin position="20"/>
        <end position="184"/>
    </location>
</feature>
<accession>Q3SF83</accession>
<dbReference type="eggNOG" id="COG4520">
    <property type="taxonomic scope" value="Bacteria"/>
</dbReference>
<reference evidence="3 4" key="1">
    <citation type="journal article" date="2006" name="J. Bacteriol.">
        <title>The genome sequence of the obligately chemolithoautotrophic, facultatively anaerobic bacterium Thiobacillus denitrificans.</title>
        <authorList>
            <person name="Beller H.R."/>
            <person name="Chain P.S."/>
            <person name="Letain T.E."/>
            <person name="Chakicherla A."/>
            <person name="Larimer F.W."/>
            <person name="Richardson P.M."/>
            <person name="Coleman M.A."/>
            <person name="Wood A.P."/>
            <person name="Kelly D.P."/>
        </authorList>
    </citation>
    <scope>NUCLEOTIDE SEQUENCE [LARGE SCALE GENOMIC DNA]</scope>
    <source>
        <strain evidence="3 4">ATCC 25259</strain>
    </source>
</reference>
<dbReference type="STRING" id="292415.Tbd_2778"/>
<dbReference type="KEGG" id="tbd:Tbd_2778"/>
<dbReference type="AlphaFoldDB" id="Q3SF83"/>
<feature type="domain" description="Glycine zipper 2TM" evidence="2">
    <location>
        <begin position="68"/>
        <end position="109"/>
    </location>
</feature>
<name>Q3SF83_THIDA</name>
<dbReference type="EMBL" id="CP000116">
    <property type="protein sequence ID" value="AAZ98731.1"/>
    <property type="molecule type" value="Genomic_DNA"/>
</dbReference>
<evidence type="ECO:0000256" key="1">
    <source>
        <dbReference type="SAM" id="SignalP"/>
    </source>
</evidence>
<dbReference type="OrthoDB" id="5296356at2"/>
<proteinExistence type="predicted"/>